<feature type="region of interest" description="Disordered" evidence="13">
    <location>
        <begin position="1"/>
        <end position="32"/>
    </location>
</feature>
<organism evidence="15 16">
    <name type="scientific">Candolleomyces eurysporus</name>
    <dbReference type="NCBI Taxonomy" id="2828524"/>
    <lineage>
        <taxon>Eukaryota</taxon>
        <taxon>Fungi</taxon>
        <taxon>Dikarya</taxon>
        <taxon>Basidiomycota</taxon>
        <taxon>Agaricomycotina</taxon>
        <taxon>Agaricomycetes</taxon>
        <taxon>Agaricomycetidae</taxon>
        <taxon>Agaricales</taxon>
        <taxon>Agaricineae</taxon>
        <taxon>Psathyrellaceae</taxon>
        <taxon>Candolleomyces</taxon>
    </lineage>
</organism>
<dbReference type="GO" id="GO:0031543">
    <property type="term" value="F:peptidyl-proline dioxygenase activity"/>
    <property type="evidence" value="ECO:0007669"/>
    <property type="project" value="UniProtKB-ARBA"/>
</dbReference>
<keyword evidence="5" id="KW-0847">Vitamin C</keyword>
<dbReference type="GO" id="GO:0005737">
    <property type="term" value="C:cytoplasm"/>
    <property type="evidence" value="ECO:0007669"/>
    <property type="project" value="TreeGrafter"/>
</dbReference>
<evidence type="ECO:0000256" key="7">
    <source>
        <dbReference type="ARBA" id="ARBA00023002"/>
    </source>
</evidence>
<evidence type="ECO:0000256" key="11">
    <source>
        <dbReference type="ARBA" id="ARBA00051966"/>
    </source>
</evidence>
<keyword evidence="6" id="KW-0223">Dioxygenase</keyword>
<dbReference type="GO" id="GO:0005506">
    <property type="term" value="F:iron ion binding"/>
    <property type="evidence" value="ECO:0007669"/>
    <property type="project" value="InterPro"/>
</dbReference>
<comment type="caution">
    <text evidence="15">The sequence shown here is derived from an EMBL/GenBank/DDBJ whole genome shotgun (WGS) entry which is preliminary data.</text>
</comment>
<sequence length="401" mass="45151">MARTRERSRSPDPHQPLSPKRFKASHPPPSRLESIKPAQLTRDAASKFHNGLFDHQNISRLHSSYEASGPFKHTVVDKLFQDELLKKVKDECLTQLSFTEKETDIYKVNQTGDLASLNFLSPDQLARLPNILALRDALYSKTFRDFLQAVTGCGPLSGTKQDMSVNTYTRGCHLLNHDDVIGTRRVSYILYMPLPNYQMWQKDWGGALELYPVRKVDGSSSEGSEQWEPEPIPSKSIPPSWNQFIFFEVQPGKSFHSVEEVVVGGDGRERLSISGWFHTAQEGEEGYVPEPPSDVKSSREQLKESSTVFTGYPGTSESDATIPDGLTSSDVAFLSEFLNPVYLQPRTMKALSNRFVEESSLELHSFLCNDIAESLETRLRTLDIRDGLRPGWQLGNQRPSA</sequence>
<feature type="domain" description="Fe2OG dioxygenase" evidence="14">
    <location>
        <begin position="159"/>
        <end position="279"/>
    </location>
</feature>
<comment type="cofactor">
    <cofactor evidence="1">
        <name>L-ascorbate</name>
        <dbReference type="ChEBI" id="CHEBI:38290"/>
    </cofactor>
</comment>
<dbReference type="InterPro" id="IPR039558">
    <property type="entry name" value="TPA1/OFD1_N"/>
</dbReference>
<comment type="subcellular location">
    <subcellularLocation>
        <location evidence="2">Nucleus</location>
    </subcellularLocation>
</comment>
<reference evidence="15" key="1">
    <citation type="submission" date="2022-06" db="EMBL/GenBank/DDBJ databases">
        <title>Genome Sequence of Candolleomyces eurysporus.</title>
        <authorList>
            <person name="Buettner E."/>
        </authorList>
    </citation>
    <scope>NUCLEOTIDE SEQUENCE</scope>
    <source>
        <strain evidence="15">VTCC 930004</strain>
    </source>
</reference>
<gene>
    <name evidence="15" type="ORF">H1R20_g10808</name>
</gene>
<evidence type="ECO:0000256" key="10">
    <source>
        <dbReference type="ARBA" id="ARBA00047444"/>
    </source>
</evidence>
<evidence type="ECO:0000256" key="9">
    <source>
        <dbReference type="ARBA" id="ARBA00023242"/>
    </source>
</evidence>
<name>A0A9W8MD89_9AGAR</name>
<dbReference type="Proteomes" id="UP001140091">
    <property type="component" value="Unassembled WGS sequence"/>
</dbReference>
<dbReference type="Pfam" id="PF10637">
    <property type="entry name" value="Ofd1_CTDD"/>
    <property type="match status" value="1"/>
</dbReference>
<dbReference type="GO" id="GO:0005634">
    <property type="term" value="C:nucleus"/>
    <property type="evidence" value="ECO:0007669"/>
    <property type="project" value="UniProtKB-SubCell"/>
</dbReference>
<evidence type="ECO:0000259" key="14">
    <source>
        <dbReference type="PROSITE" id="PS51471"/>
    </source>
</evidence>
<accession>A0A9W8MD89</accession>
<evidence type="ECO:0000256" key="8">
    <source>
        <dbReference type="ARBA" id="ARBA00023004"/>
    </source>
</evidence>
<dbReference type="GO" id="GO:0009896">
    <property type="term" value="P:positive regulation of catabolic process"/>
    <property type="evidence" value="ECO:0007669"/>
    <property type="project" value="UniProtKB-ARBA"/>
</dbReference>
<dbReference type="SMART" id="SM00702">
    <property type="entry name" value="P4Hc"/>
    <property type="match status" value="1"/>
</dbReference>
<proteinExistence type="inferred from homology"/>
<dbReference type="PANTHER" id="PTHR12117">
    <property type="entry name" value="HISTONE ACETYLTRANSFERASE COMPLEX"/>
    <property type="match status" value="1"/>
</dbReference>
<dbReference type="OrthoDB" id="430522at2759"/>
<comment type="catalytic activity">
    <reaction evidence="11">
        <text>[ribosomal protein uS12]-(3S)-3-hydroxy-L-proline + 2-oxoglutarate + O2 = [ribosomal protein uS12]-(3S)-3,4-dihydroxy-L-proline + succinate + CO2</text>
        <dbReference type="Rhea" id="RHEA:54160"/>
        <dbReference type="Rhea" id="RHEA-COMP:13817"/>
        <dbReference type="Rhea" id="RHEA-COMP:13818"/>
        <dbReference type="ChEBI" id="CHEBI:15379"/>
        <dbReference type="ChEBI" id="CHEBI:16526"/>
        <dbReference type="ChEBI" id="CHEBI:16810"/>
        <dbReference type="ChEBI" id="CHEBI:30031"/>
        <dbReference type="ChEBI" id="CHEBI:85428"/>
        <dbReference type="ChEBI" id="CHEBI:138052"/>
    </reaction>
</comment>
<dbReference type="Gene3D" id="2.60.120.620">
    <property type="entry name" value="q2cbj1_9rhob like domain"/>
    <property type="match status" value="2"/>
</dbReference>
<keyword evidence="8" id="KW-0408">Iron</keyword>
<protein>
    <recommendedName>
        <fullName evidence="12">uS12 prolyl 3,4-dihydroxylase</fullName>
    </recommendedName>
</protein>
<dbReference type="PROSITE" id="PS51471">
    <property type="entry name" value="FE2OG_OXY"/>
    <property type="match status" value="1"/>
</dbReference>
<comment type="similarity">
    <text evidence="3">Belongs to the TPA1 family.</text>
</comment>
<feature type="compositionally biased region" description="Basic and acidic residues" evidence="13">
    <location>
        <begin position="1"/>
        <end position="12"/>
    </location>
</feature>
<evidence type="ECO:0000313" key="15">
    <source>
        <dbReference type="EMBL" id="KAJ2926271.1"/>
    </source>
</evidence>
<evidence type="ECO:0000256" key="6">
    <source>
        <dbReference type="ARBA" id="ARBA00022964"/>
    </source>
</evidence>
<evidence type="ECO:0000256" key="13">
    <source>
        <dbReference type="SAM" id="MobiDB-lite"/>
    </source>
</evidence>
<comment type="catalytic activity">
    <reaction evidence="10">
        <text>[ribosomal protein uS12]-L-proline + 2-oxoglutarate + O2 = [ribosomal protein uS12]-(3S)-3-hydroxy-L-proline + succinate + CO2</text>
        <dbReference type="Rhea" id="RHEA:54156"/>
        <dbReference type="Rhea" id="RHEA-COMP:13816"/>
        <dbReference type="Rhea" id="RHEA-COMP:13818"/>
        <dbReference type="ChEBI" id="CHEBI:15379"/>
        <dbReference type="ChEBI" id="CHEBI:16526"/>
        <dbReference type="ChEBI" id="CHEBI:16810"/>
        <dbReference type="ChEBI" id="CHEBI:30031"/>
        <dbReference type="ChEBI" id="CHEBI:50342"/>
        <dbReference type="ChEBI" id="CHEBI:85428"/>
    </reaction>
</comment>
<keyword evidence="4" id="KW-0479">Metal-binding</keyword>
<dbReference type="GO" id="GO:0031418">
    <property type="term" value="F:L-ascorbic acid binding"/>
    <property type="evidence" value="ECO:0007669"/>
    <property type="project" value="UniProtKB-KW"/>
</dbReference>
<dbReference type="InterPro" id="IPR005123">
    <property type="entry name" value="Oxoglu/Fe-dep_dioxygenase_dom"/>
</dbReference>
<dbReference type="InterPro" id="IPR019601">
    <property type="entry name" value="Oxoglutarate/Fe-dep_Oase_C"/>
</dbReference>
<feature type="non-terminal residue" evidence="15">
    <location>
        <position position="1"/>
    </location>
</feature>
<keyword evidence="7" id="KW-0560">Oxidoreductase</keyword>
<keyword evidence="16" id="KW-1185">Reference proteome</keyword>
<evidence type="ECO:0000313" key="16">
    <source>
        <dbReference type="Proteomes" id="UP001140091"/>
    </source>
</evidence>
<dbReference type="FunFam" id="2.60.120.620:FF:000014">
    <property type="entry name" value="Prolyl 3,4-dihydroxylase TPA1"/>
    <property type="match status" value="1"/>
</dbReference>
<dbReference type="InterPro" id="IPR006620">
    <property type="entry name" value="Pro_4_hyd_alph"/>
</dbReference>
<evidence type="ECO:0000256" key="5">
    <source>
        <dbReference type="ARBA" id="ARBA00022896"/>
    </source>
</evidence>
<evidence type="ECO:0000256" key="12">
    <source>
        <dbReference type="ARBA" id="ARBA00081607"/>
    </source>
</evidence>
<dbReference type="Pfam" id="PF13661">
    <property type="entry name" value="2OG-FeII_Oxy_4"/>
    <property type="match status" value="1"/>
</dbReference>
<keyword evidence="9" id="KW-0539">Nucleus</keyword>
<evidence type="ECO:0000256" key="2">
    <source>
        <dbReference type="ARBA" id="ARBA00004123"/>
    </source>
</evidence>
<dbReference type="GO" id="GO:0006449">
    <property type="term" value="P:regulation of translational termination"/>
    <property type="evidence" value="ECO:0007669"/>
    <property type="project" value="TreeGrafter"/>
</dbReference>
<evidence type="ECO:0000256" key="1">
    <source>
        <dbReference type="ARBA" id="ARBA00001961"/>
    </source>
</evidence>
<dbReference type="PANTHER" id="PTHR12117:SF0">
    <property type="entry name" value="PROLYL 3-HYDROXYLASE OGFOD1"/>
    <property type="match status" value="1"/>
</dbReference>
<dbReference type="InterPro" id="IPR051842">
    <property type="entry name" value="uS12_prolyl_hydroxylase"/>
</dbReference>
<dbReference type="GO" id="GO:0010604">
    <property type="term" value="P:positive regulation of macromolecule metabolic process"/>
    <property type="evidence" value="ECO:0007669"/>
    <property type="project" value="UniProtKB-ARBA"/>
</dbReference>
<evidence type="ECO:0000256" key="4">
    <source>
        <dbReference type="ARBA" id="ARBA00022723"/>
    </source>
</evidence>
<dbReference type="EMBL" id="JANBPK010001070">
    <property type="protein sequence ID" value="KAJ2926271.1"/>
    <property type="molecule type" value="Genomic_DNA"/>
</dbReference>
<dbReference type="AlphaFoldDB" id="A0A9W8MD89"/>
<evidence type="ECO:0000256" key="3">
    <source>
        <dbReference type="ARBA" id="ARBA00007443"/>
    </source>
</evidence>